<gene>
    <name evidence="10" type="ORF">TRIADDRAFT_32221</name>
</gene>
<dbReference type="InterPro" id="IPR020784">
    <property type="entry name" value="Ribosomal_uL11_N"/>
</dbReference>
<dbReference type="SUPFAM" id="SSF46906">
    <property type="entry name" value="Ribosomal protein L11, C-terminal domain"/>
    <property type="match status" value="1"/>
</dbReference>
<dbReference type="AlphaFoldDB" id="B3SAB9"/>
<dbReference type="OrthoDB" id="1091498at2759"/>
<evidence type="ECO:0000256" key="2">
    <source>
        <dbReference type="ARBA" id="ARBA00022980"/>
    </source>
</evidence>
<organism evidence="10 11">
    <name type="scientific">Trichoplax adhaerens</name>
    <name type="common">Trichoplax reptans</name>
    <dbReference type="NCBI Taxonomy" id="10228"/>
    <lineage>
        <taxon>Eukaryota</taxon>
        <taxon>Metazoa</taxon>
        <taxon>Placozoa</taxon>
        <taxon>Uniplacotomia</taxon>
        <taxon>Trichoplacea</taxon>
        <taxon>Trichoplacidae</taxon>
        <taxon>Trichoplax</taxon>
    </lineage>
</organism>
<feature type="domain" description="Large ribosomal subunit protein uL11 N-terminal" evidence="9">
    <location>
        <begin position="2"/>
        <end position="57"/>
    </location>
</feature>
<dbReference type="RefSeq" id="XP_002117235.1">
    <property type="nucleotide sequence ID" value="XM_002117199.1"/>
</dbReference>
<dbReference type="InParanoid" id="B3SAB9"/>
<accession>B3SAB9</accession>
<dbReference type="InterPro" id="IPR000911">
    <property type="entry name" value="Ribosomal_uL11"/>
</dbReference>
<evidence type="ECO:0000313" key="10">
    <source>
        <dbReference type="EMBL" id="EDV20285.1"/>
    </source>
</evidence>
<dbReference type="SUPFAM" id="SSF54747">
    <property type="entry name" value="Ribosomal L11/L12e N-terminal domain"/>
    <property type="match status" value="1"/>
</dbReference>
<evidence type="ECO:0000256" key="1">
    <source>
        <dbReference type="ARBA" id="ARBA00010537"/>
    </source>
</evidence>
<dbReference type="Pfam" id="PF00298">
    <property type="entry name" value="Ribosomal_L11"/>
    <property type="match status" value="1"/>
</dbReference>
<dbReference type="FunCoup" id="B3SAB9">
    <property type="interactions" value="1696"/>
</dbReference>
<dbReference type="Proteomes" id="UP000009022">
    <property type="component" value="Unassembled WGS sequence"/>
</dbReference>
<keyword evidence="3 7" id="KW-0687">Ribonucleoprotein</keyword>
<dbReference type="STRING" id="10228.B3SAB9"/>
<evidence type="ECO:0000256" key="7">
    <source>
        <dbReference type="RuleBase" id="RU003978"/>
    </source>
</evidence>
<feature type="domain" description="Large ribosomal subunit protein uL11 C-terminal" evidence="8">
    <location>
        <begin position="63"/>
        <end position="132"/>
    </location>
</feature>
<dbReference type="PANTHER" id="PTHR11661:SF1">
    <property type="entry name" value="LARGE RIBOSOMAL SUBUNIT PROTEIN UL11M"/>
    <property type="match status" value="1"/>
</dbReference>
<dbReference type="CTD" id="6758393"/>
<dbReference type="OMA" id="CKQFNAK"/>
<dbReference type="SMART" id="SM00649">
    <property type="entry name" value="RL11"/>
    <property type="match status" value="1"/>
</dbReference>
<dbReference type="GO" id="GO:0070180">
    <property type="term" value="F:large ribosomal subunit rRNA binding"/>
    <property type="evidence" value="ECO:0000318"/>
    <property type="project" value="GO_Central"/>
</dbReference>
<dbReference type="CDD" id="cd00349">
    <property type="entry name" value="Ribosomal_L11"/>
    <property type="match status" value="1"/>
</dbReference>
<dbReference type="PANTHER" id="PTHR11661">
    <property type="entry name" value="60S RIBOSOMAL PROTEIN L12"/>
    <property type="match status" value="1"/>
</dbReference>
<dbReference type="GeneID" id="6758393"/>
<sequence length="135" mass="14682">MYIKAGKASPSPPLGPALGQRGLNIGKFCKEFNDKTANMEEGIPIPTKIFIYADRSYKFSTSAPPASYFLKAAAGIEKGSAHQGKEVAGVVTLKHIYEIAKVKHNDEQFRNMTLEHVCKAIMGSAKSIGIKVVRE</sequence>
<evidence type="ECO:0000259" key="9">
    <source>
        <dbReference type="Pfam" id="PF03946"/>
    </source>
</evidence>
<protein>
    <recommendedName>
        <fullName evidence="5">Large ribosomal subunit protein uL11m</fullName>
    </recommendedName>
    <alternativeName>
        <fullName evidence="6">39S ribosomal protein L11, mitochondrial</fullName>
    </alternativeName>
</protein>
<dbReference type="KEGG" id="tad:TRIADDRAFT_32221"/>
<reference evidence="10 11" key="1">
    <citation type="journal article" date="2008" name="Nature">
        <title>The Trichoplax genome and the nature of placozoans.</title>
        <authorList>
            <person name="Srivastava M."/>
            <person name="Begovic E."/>
            <person name="Chapman J."/>
            <person name="Putnam N.H."/>
            <person name="Hellsten U."/>
            <person name="Kawashima T."/>
            <person name="Kuo A."/>
            <person name="Mitros T."/>
            <person name="Salamov A."/>
            <person name="Carpenter M.L."/>
            <person name="Signorovitch A.Y."/>
            <person name="Moreno M.A."/>
            <person name="Kamm K."/>
            <person name="Grimwood J."/>
            <person name="Schmutz J."/>
            <person name="Shapiro H."/>
            <person name="Grigoriev I.V."/>
            <person name="Buss L.W."/>
            <person name="Schierwater B."/>
            <person name="Dellaporta S.L."/>
            <person name="Rokhsar D.S."/>
        </authorList>
    </citation>
    <scope>NUCLEOTIDE SEQUENCE [LARGE SCALE GENOMIC DNA]</scope>
    <source>
        <strain evidence="10 11">Grell-BS-1999</strain>
    </source>
</reference>
<keyword evidence="11" id="KW-1185">Reference proteome</keyword>
<dbReference type="HOGENOM" id="CLU_074237_1_0_1"/>
<comment type="similarity">
    <text evidence="1 7">Belongs to the universal ribosomal protein uL11 family.</text>
</comment>
<dbReference type="eggNOG" id="KOG3257">
    <property type="taxonomic scope" value="Eukaryota"/>
</dbReference>
<evidence type="ECO:0000256" key="4">
    <source>
        <dbReference type="ARBA" id="ARBA00038782"/>
    </source>
</evidence>
<dbReference type="Pfam" id="PF03946">
    <property type="entry name" value="Ribosomal_L11_N"/>
    <property type="match status" value="1"/>
</dbReference>
<dbReference type="GO" id="GO:0003735">
    <property type="term" value="F:structural constituent of ribosome"/>
    <property type="evidence" value="ECO:0000318"/>
    <property type="project" value="GO_Central"/>
</dbReference>
<evidence type="ECO:0000256" key="6">
    <source>
        <dbReference type="ARBA" id="ARBA00041455"/>
    </source>
</evidence>
<dbReference type="FunFam" id="1.10.10.250:FF:000003">
    <property type="entry name" value="Mitochondrial ribosomal protein L11"/>
    <property type="match status" value="1"/>
</dbReference>
<dbReference type="PhylomeDB" id="B3SAB9"/>
<dbReference type="EMBL" id="DS985261">
    <property type="protein sequence ID" value="EDV20285.1"/>
    <property type="molecule type" value="Genomic_DNA"/>
</dbReference>
<dbReference type="InterPro" id="IPR036769">
    <property type="entry name" value="Ribosomal_uL11_C_sf"/>
</dbReference>
<comment type="subunit">
    <text evidence="4">Component of the mitochondrial ribosome large subunit (39S) which comprises a 16S rRNA and about 50 distinct proteins.</text>
</comment>
<proteinExistence type="inferred from homology"/>
<dbReference type="GO" id="GO:0006412">
    <property type="term" value="P:translation"/>
    <property type="evidence" value="ECO:0000318"/>
    <property type="project" value="GO_Central"/>
</dbReference>
<evidence type="ECO:0000259" key="8">
    <source>
        <dbReference type="Pfam" id="PF00298"/>
    </source>
</evidence>
<dbReference type="NCBIfam" id="TIGR01632">
    <property type="entry name" value="L11_bact"/>
    <property type="match status" value="1"/>
</dbReference>
<evidence type="ECO:0000313" key="11">
    <source>
        <dbReference type="Proteomes" id="UP000009022"/>
    </source>
</evidence>
<dbReference type="GO" id="GO:0005762">
    <property type="term" value="C:mitochondrial large ribosomal subunit"/>
    <property type="evidence" value="ECO:0000318"/>
    <property type="project" value="GO_Central"/>
</dbReference>
<dbReference type="HAMAP" id="MF_00736">
    <property type="entry name" value="Ribosomal_uL11"/>
    <property type="match status" value="1"/>
</dbReference>
<dbReference type="Gene3D" id="3.30.1550.10">
    <property type="entry name" value="Ribosomal protein L11/L12, N-terminal domain"/>
    <property type="match status" value="1"/>
</dbReference>
<dbReference type="InterPro" id="IPR036796">
    <property type="entry name" value="Ribosomal_uL11_N_sf"/>
</dbReference>
<keyword evidence="2 7" id="KW-0689">Ribosomal protein</keyword>
<dbReference type="Gene3D" id="1.10.10.250">
    <property type="entry name" value="Ribosomal protein L11, C-terminal domain"/>
    <property type="match status" value="1"/>
</dbReference>
<dbReference type="InterPro" id="IPR006519">
    <property type="entry name" value="Ribosomal_uL11_bac-typ"/>
</dbReference>
<evidence type="ECO:0000256" key="5">
    <source>
        <dbReference type="ARBA" id="ARBA00040104"/>
    </source>
</evidence>
<evidence type="ECO:0000256" key="3">
    <source>
        <dbReference type="ARBA" id="ARBA00023274"/>
    </source>
</evidence>
<dbReference type="InterPro" id="IPR020783">
    <property type="entry name" value="Ribosomal_uL11_C"/>
</dbReference>
<name>B3SAB9_TRIAD</name>